<gene>
    <name evidence="2" type="ORF">BVC80_33g22</name>
</gene>
<protein>
    <submittedName>
        <fullName evidence="2">Uncharacterized protein</fullName>
    </submittedName>
</protein>
<comment type="caution">
    <text evidence="2">The sequence shown here is derived from an EMBL/GenBank/DDBJ whole genome shotgun (WGS) entry which is preliminary data.</text>
</comment>
<accession>A0A200QAM3</accession>
<feature type="compositionally biased region" description="Low complexity" evidence="1">
    <location>
        <begin position="69"/>
        <end position="78"/>
    </location>
</feature>
<dbReference type="Proteomes" id="UP000195402">
    <property type="component" value="Unassembled WGS sequence"/>
</dbReference>
<evidence type="ECO:0000313" key="3">
    <source>
        <dbReference type="Proteomes" id="UP000195402"/>
    </source>
</evidence>
<feature type="compositionally biased region" description="Basic residues" evidence="1">
    <location>
        <begin position="1"/>
        <end position="19"/>
    </location>
</feature>
<dbReference type="OrthoDB" id="1926326at2759"/>
<dbReference type="InParanoid" id="A0A200QAM3"/>
<dbReference type="AlphaFoldDB" id="A0A200QAM3"/>
<dbReference type="PANTHER" id="PTHR37187:SF7">
    <property type="entry name" value="EXPRESSED PROTEIN"/>
    <property type="match status" value="1"/>
</dbReference>
<feature type="region of interest" description="Disordered" evidence="1">
    <location>
        <begin position="1"/>
        <end position="173"/>
    </location>
</feature>
<dbReference type="EMBL" id="MVGT01002479">
    <property type="protein sequence ID" value="OVA07514.1"/>
    <property type="molecule type" value="Genomic_DNA"/>
</dbReference>
<dbReference type="PANTHER" id="PTHR37187">
    <property type="entry name" value="EXPRESSED PROTEIN"/>
    <property type="match status" value="1"/>
</dbReference>
<feature type="compositionally biased region" description="Polar residues" evidence="1">
    <location>
        <begin position="20"/>
        <end position="30"/>
    </location>
</feature>
<keyword evidence="3" id="KW-1185">Reference proteome</keyword>
<evidence type="ECO:0000313" key="2">
    <source>
        <dbReference type="EMBL" id="OVA07514.1"/>
    </source>
</evidence>
<dbReference type="FunCoup" id="A0A200QAM3">
    <property type="interactions" value="780"/>
</dbReference>
<feature type="compositionally biased region" description="Basic and acidic residues" evidence="1">
    <location>
        <begin position="246"/>
        <end position="262"/>
    </location>
</feature>
<proteinExistence type="predicted"/>
<reference evidence="2 3" key="1">
    <citation type="journal article" date="2017" name="Mol. Plant">
        <title>The Genome of Medicinal Plant Macleaya cordata Provides New Insights into Benzylisoquinoline Alkaloids Metabolism.</title>
        <authorList>
            <person name="Liu X."/>
            <person name="Liu Y."/>
            <person name="Huang P."/>
            <person name="Ma Y."/>
            <person name="Qing Z."/>
            <person name="Tang Q."/>
            <person name="Cao H."/>
            <person name="Cheng P."/>
            <person name="Zheng Y."/>
            <person name="Yuan Z."/>
            <person name="Zhou Y."/>
            <person name="Liu J."/>
            <person name="Tang Z."/>
            <person name="Zhuo Y."/>
            <person name="Zhang Y."/>
            <person name="Yu L."/>
            <person name="Huang J."/>
            <person name="Yang P."/>
            <person name="Peng Q."/>
            <person name="Zhang J."/>
            <person name="Jiang W."/>
            <person name="Zhang Z."/>
            <person name="Lin K."/>
            <person name="Ro D.K."/>
            <person name="Chen X."/>
            <person name="Xiong X."/>
            <person name="Shang Y."/>
            <person name="Huang S."/>
            <person name="Zeng J."/>
        </authorList>
    </citation>
    <scope>NUCLEOTIDE SEQUENCE [LARGE SCALE GENOMIC DNA]</scope>
    <source>
        <strain evidence="3">cv. BLH2017</strain>
        <tissue evidence="2">Root</tissue>
    </source>
</reference>
<sequence length="292" mass="31351">MPSSSKKKKASKRKKKKASNTHSPPTNSQPEGDDLNTHDEKERISGVITSITSQDENQDQLMEEEKMDSSSSVGLSTSNNKPMLEESENGGENNPSQKIEEVVEVMEEIVSELKTEGDSGNGSVCIEYVESAKESGNGDSSSSSSDSSSDEESQLVDKNRSSVIEESGEFNEGVEDCNSVAGIVPPLDSIEKIVSSVEELETQVVVVTKAETIEDSSSIGLPSNEIDDKTLPSSDPLSVSTSNGGDHQKESKISESLQKQEQEELAIVPPTVQPTSWKSCCGLFDLLTGSNR</sequence>
<organism evidence="2 3">
    <name type="scientific">Macleaya cordata</name>
    <name type="common">Five-seeded plume-poppy</name>
    <name type="synonym">Bocconia cordata</name>
    <dbReference type="NCBI Taxonomy" id="56857"/>
    <lineage>
        <taxon>Eukaryota</taxon>
        <taxon>Viridiplantae</taxon>
        <taxon>Streptophyta</taxon>
        <taxon>Embryophyta</taxon>
        <taxon>Tracheophyta</taxon>
        <taxon>Spermatophyta</taxon>
        <taxon>Magnoliopsida</taxon>
        <taxon>Ranunculales</taxon>
        <taxon>Papaveraceae</taxon>
        <taxon>Papaveroideae</taxon>
        <taxon>Macleaya</taxon>
    </lineage>
</organism>
<name>A0A200QAM3_MACCD</name>
<feature type="compositionally biased region" description="Basic and acidic residues" evidence="1">
    <location>
        <begin position="35"/>
        <end position="44"/>
    </location>
</feature>
<feature type="region of interest" description="Disordered" evidence="1">
    <location>
        <begin position="214"/>
        <end position="276"/>
    </location>
</feature>
<evidence type="ECO:0000256" key="1">
    <source>
        <dbReference type="SAM" id="MobiDB-lite"/>
    </source>
</evidence>
<dbReference type="OMA" id="VVKKTSW"/>
<feature type="compositionally biased region" description="Polar residues" evidence="1">
    <location>
        <begin position="231"/>
        <end position="245"/>
    </location>
</feature>